<proteinExistence type="predicted"/>
<dbReference type="EMBL" id="LZZM01000041">
    <property type="protein sequence ID" value="OOM81947.1"/>
    <property type="molecule type" value="Genomic_DNA"/>
</dbReference>
<reference evidence="2 3" key="1">
    <citation type="submission" date="2016-05" db="EMBL/GenBank/DDBJ databases">
        <title>Microbial solvent formation.</title>
        <authorList>
            <person name="Poehlein A."/>
            <person name="Montoya Solano J.D."/>
            <person name="Flitsch S."/>
            <person name="Krabben P."/>
            <person name="Duerre P."/>
            <person name="Daniel R."/>
        </authorList>
    </citation>
    <scope>NUCLEOTIDE SEQUENCE [LARGE SCALE GENOMIC DNA]</scope>
    <source>
        <strain evidence="2 3">DSM 2619</strain>
    </source>
</reference>
<dbReference type="Proteomes" id="UP000190890">
    <property type="component" value="Unassembled WGS sequence"/>
</dbReference>
<evidence type="ECO:0000313" key="2">
    <source>
        <dbReference type="EMBL" id="OOM81947.1"/>
    </source>
</evidence>
<name>A0A1S8TW07_9CLOT</name>
<keyword evidence="1" id="KW-0175">Coiled coil</keyword>
<evidence type="ECO:0000313" key="3">
    <source>
        <dbReference type="Proteomes" id="UP000190890"/>
    </source>
</evidence>
<protein>
    <submittedName>
        <fullName evidence="2">Uncharacterized protein</fullName>
    </submittedName>
</protein>
<dbReference type="RefSeq" id="WP_077845990.1">
    <property type="nucleotide sequence ID" value="NZ_LZZM01000041.1"/>
</dbReference>
<sequence>MKLIEENPDLEIMAMVDTACVPSDDFSYWCADWGKAEIDEYYISDERIYFKSIDFDELVEQNMEFCEQEVEAYEGESEELAIKEVDKLNWIKAIVIHIDEFS</sequence>
<dbReference type="AlphaFoldDB" id="A0A1S8TW07"/>
<feature type="coiled-coil region" evidence="1">
    <location>
        <begin position="56"/>
        <end position="83"/>
    </location>
</feature>
<gene>
    <name evidence="2" type="ORF">CLPUN_07010</name>
</gene>
<comment type="caution">
    <text evidence="2">The sequence shown here is derived from an EMBL/GenBank/DDBJ whole genome shotgun (WGS) entry which is preliminary data.</text>
</comment>
<evidence type="ECO:0000256" key="1">
    <source>
        <dbReference type="SAM" id="Coils"/>
    </source>
</evidence>
<dbReference type="STRING" id="29367.CLPUN_07010"/>
<accession>A0A1S8TW07</accession>
<dbReference type="OrthoDB" id="2974248at2"/>
<organism evidence="2 3">
    <name type="scientific">Clostridium puniceum</name>
    <dbReference type="NCBI Taxonomy" id="29367"/>
    <lineage>
        <taxon>Bacteria</taxon>
        <taxon>Bacillati</taxon>
        <taxon>Bacillota</taxon>
        <taxon>Clostridia</taxon>
        <taxon>Eubacteriales</taxon>
        <taxon>Clostridiaceae</taxon>
        <taxon>Clostridium</taxon>
    </lineage>
</organism>
<keyword evidence="3" id="KW-1185">Reference proteome</keyword>